<keyword evidence="6" id="KW-0408">Iron</keyword>
<comment type="cofactor">
    <cofactor evidence="1">
        <name>FAD</name>
        <dbReference type="ChEBI" id="CHEBI:57692"/>
    </cofactor>
</comment>
<keyword evidence="3" id="KW-0001">2Fe-2S</keyword>
<dbReference type="GO" id="GO:0046872">
    <property type="term" value="F:metal ion binding"/>
    <property type="evidence" value="ECO:0007669"/>
    <property type="project" value="UniProtKB-KW"/>
</dbReference>
<evidence type="ECO:0000256" key="1">
    <source>
        <dbReference type="ARBA" id="ARBA00001974"/>
    </source>
</evidence>
<dbReference type="InterPro" id="IPR007419">
    <property type="entry name" value="BFD-like_2Fe2S-bd_dom"/>
</dbReference>
<evidence type="ECO:0000256" key="2">
    <source>
        <dbReference type="ARBA" id="ARBA00022630"/>
    </source>
</evidence>
<evidence type="ECO:0000256" key="4">
    <source>
        <dbReference type="ARBA" id="ARBA00022723"/>
    </source>
</evidence>
<feature type="non-terminal residue" evidence="11">
    <location>
        <position position="1"/>
    </location>
</feature>
<sequence length="207" mass="21569">FSGQPENKATPVAIEAVTFGQRGFVLSRRPMSFPKDVGWSRVAVTGGYGYLIASNLEVAAWRTFLSPQGEAGHIAEYEDAAHGVYRAAQFSGDRLEACVFIGPAKDTPSWDAVKTAFAAETISDEQRRLLLSGKSADGVANDGPVVCACFGVGRNAICGAIAQGARSAADIGAKLKAGTNCGSCIPELKRLIAQTDVAQPMEASAAS</sequence>
<evidence type="ECO:0000256" key="7">
    <source>
        <dbReference type="ARBA" id="ARBA00023014"/>
    </source>
</evidence>
<dbReference type="GO" id="GO:0042128">
    <property type="term" value="P:nitrate assimilation"/>
    <property type="evidence" value="ECO:0007669"/>
    <property type="project" value="UniProtKB-KW"/>
</dbReference>
<evidence type="ECO:0000256" key="9">
    <source>
        <dbReference type="ARBA" id="ARBA00034078"/>
    </source>
</evidence>
<evidence type="ECO:0000259" key="10">
    <source>
        <dbReference type="Pfam" id="PF04324"/>
    </source>
</evidence>
<reference evidence="11" key="1">
    <citation type="submission" date="2020-02" db="EMBL/GenBank/DDBJ databases">
        <title>Draft genome sequence of Candidatus Afipia apatlaquensis IBT-C3, a potential strain for decolorization of textile dyes.</title>
        <authorList>
            <person name="Sanchez-Reyes A."/>
            <person name="Breton-Deval L."/>
            <person name="Mangelson H."/>
            <person name="Sanchez-Flores A."/>
        </authorList>
    </citation>
    <scope>NUCLEOTIDE SEQUENCE [LARGE SCALE GENOMIC DNA]</scope>
    <source>
        <strain evidence="11">IBT-C3</strain>
    </source>
</reference>
<feature type="domain" description="BFD-like [2Fe-2S]-binding" evidence="10">
    <location>
        <begin position="145"/>
        <end position="193"/>
    </location>
</feature>
<evidence type="ECO:0000256" key="5">
    <source>
        <dbReference type="ARBA" id="ARBA00022827"/>
    </source>
</evidence>
<keyword evidence="5" id="KW-0274">FAD</keyword>
<dbReference type="Gene3D" id="1.10.10.1100">
    <property type="entry name" value="BFD-like [2Fe-2S]-binding domain"/>
    <property type="match status" value="1"/>
</dbReference>
<dbReference type="AlphaFoldDB" id="A0A7C9RKK4"/>
<dbReference type="GO" id="GO:0051537">
    <property type="term" value="F:2 iron, 2 sulfur cluster binding"/>
    <property type="evidence" value="ECO:0007669"/>
    <property type="project" value="UniProtKB-KW"/>
</dbReference>
<organism evidence="11 12">
    <name type="scientific">Candidatus Afipia apatlaquensis</name>
    <dbReference type="NCBI Taxonomy" id="2712852"/>
    <lineage>
        <taxon>Bacteria</taxon>
        <taxon>Pseudomonadati</taxon>
        <taxon>Pseudomonadota</taxon>
        <taxon>Alphaproteobacteria</taxon>
        <taxon>Hyphomicrobiales</taxon>
        <taxon>Nitrobacteraceae</taxon>
        <taxon>Afipia</taxon>
    </lineage>
</organism>
<evidence type="ECO:0000256" key="6">
    <source>
        <dbReference type="ARBA" id="ARBA00023004"/>
    </source>
</evidence>
<keyword evidence="2" id="KW-0285">Flavoprotein</keyword>
<dbReference type="EMBL" id="JAAMRR010000912">
    <property type="protein sequence ID" value="NGX97016.1"/>
    <property type="molecule type" value="Genomic_DNA"/>
</dbReference>
<gene>
    <name evidence="11" type="ORF">G4V63_17915</name>
</gene>
<name>A0A7C9RKK4_9BRAD</name>
<dbReference type="Pfam" id="PF04324">
    <property type="entry name" value="Fer2_BFD"/>
    <property type="match status" value="1"/>
</dbReference>
<comment type="cofactor">
    <cofactor evidence="9">
        <name>[2Fe-2S] cluster</name>
        <dbReference type="ChEBI" id="CHEBI:190135"/>
    </cofactor>
</comment>
<evidence type="ECO:0000313" key="11">
    <source>
        <dbReference type="EMBL" id="NGX97016.1"/>
    </source>
</evidence>
<keyword evidence="8" id="KW-0534">Nitrate assimilation</keyword>
<comment type="caution">
    <text evidence="11">The sequence shown here is derived from an EMBL/GenBank/DDBJ whole genome shotgun (WGS) entry which is preliminary data.</text>
</comment>
<proteinExistence type="predicted"/>
<keyword evidence="4" id="KW-0479">Metal-binding</keyword>
<dbReference type="Proteomes" id="UP000480266">
    <property type="component" value="Unassembled WGS sequence"/>
</dbReference>
<dbReference type="InterPro" id="IPR041854">
    <property type="entry name" value="BFD-like_2Fe2S-bd_dom_sf"/>
</dbReference>
<evidence type="ECO:0000313" key="12">
    <source>
        <dbReference type="Proteomes" id="UP000480266"/>
    </source>
</evidence>
<dbReference type="FunFam" id="1.10.10.1100:FF:000002">
    <property type="entry name" value="Nitrite reductase large subunit"/>
    <property type="match status" value="1"/>
</dbReference>
<evidence type="ECO:0000256" key="8">
    <source>
        <dbReference type="ARBA" id="ARBA00023063"/>
    </source>
</evidence>
<keyword evidence="7" id="KW-0411">Iron-sulfur</keyword>
<accession>A0A7C9RKK4</accession>
<protein>
    <submittedName>
        <fullName evidence="11">Nitrate reductase</fullName>
    </submittedName>
</protein>
<evidence type="ECO:0000256" key="3">
    <source>
        <dbReference type="ARBA" id="ARBA00022714"/>
    </source>
</evidence>
<keyword evidence="12" id="KW-1185">Reference proteome</keyword>